<accession>A0A1G7YN15</accession>
<evidence type="ECO:0000313" key="1">
    <source>
        <dbReference type="EMBL" id="SDG97952.1"/>
    </source>
</evidence>
<dbReference type="Proteomes" id="UP000199705">
    <property type="component" value="Unassembled WGS sequence"/>
</dbReference>
<dbReference type="EMBL" id="FNCG01000006">
    <property type="protein sequence ID" value="SDG97952.1"/>
    <property type="molecule type" value="Genomic_DNA"/>
</dbReference>
<sequence length="79" mass="9086">MVLLGFPHFARAQIKISPCLFRESSRASEQVLKVEDQRGVTDKCTWLRYSNNGNIKCPLLFDENYNKTLAYSGFLAAWQ</sequence>
<organism evidence="1 2">
    <name type="scientific">Mucilaginibacter gossypii</name>
    <dbReference type="NCBI Taxonomy" id="551996"/>
    <lineage>
        <taxon>Bacteria</taxon>
        <taxon>Pseudomonadati</taxon>
        <taxon>Bacteroidota</taxon>
        <taxon>Sphingobacteriia</taxon>
        <taxon>Sphingobacteriales</taxon>
        <taxon>Sphingobacteriaceae</taxon>
        <taxon>Mucilaginibacter</taxon>
    </lineage>
</organism>
<dbReference type="STRING" id="551996.SAMN05192573_1063"/>
<dbReference type="Gene3D" id="3.20.20.80">
    <property type="entry name" value="Glycosidases"/>
    <property type="match status" value="1"/>
</dbReference>
<name>A0A1G7YN15_9SPHI</name>
<gene>
    <name evidence="1" type="ORF">SAMN05192573_1063</name>
</gene>
<dbReference type="AlphaFoldDB" id="A0A1G7YN15"/>
<evidence type="ECO:0000313" key="2">
    <source>
        <dbReference type="Proteomes" id="UP000199705"/>
    </source>
</evidence>
<dbReference type="GO" id="GO:0016787">
    <property type="term" value="F:hydrolase activity"/>
    <property type="evidence" value="ECO:0007669"/>
    <property type="project" value="UniProtKB-KW"/>
</dbReference>
<keyword evidence="2" id="KW-1185">Reference proteome</keyword>
<keyword evidence="1" id="KW-0378">Hydrolase</keyword>
<proteinExistence type="predicted"/>
<reference evidence="2" key="1">
    <citation type="submission" date="2016-10" db="EMBL/GenBank/DDBJ databases">
        <authorList>
            <person name="Varghese N."/>
            <person name="Submissions S."/>
        </authorList>
    </citation>
    <scope>NUCLEOTIDE SEQUENCE [LARGE SCALE GENOMIC DNA]</scope>
    <source>
        <strain evidence="2">Gh-67</strain>
    </source>
</reference>
<protein>
    <submittedName>
        <fullName evidence="1">Glycosyl hydrolase family 10</fullName>
    </submittedName>
</protein>